<evidence type="ECO:0008006" key="2">
    <source>
        <dbReference type="Google" id="ProtNLM"/>
    </source>
</evidence>
<organism evidence="1">
    <name type="scientific">Cucumis melo</name>
    <name type="common">Muskmelon</name>
    <dbReference type="NCBI Taxonomy" id="3656"/>
    <lineage>
        <taxon>Eukaryota</taxon>
        <taxon>Viridiplantae</taxon>
        <taxon>Streptophyta</taxon>
        <taxon>Embryophyta</taxon>
        <taxon>Tracheophyta</taxon>
        <taxon>Spermatophyta</taxon>
        <taxon>Magnoliopsida</taxon>
        <taxon>eudicotyledons</taxon>
        <taxon>Gunneridae</taxon>
        <taxon>Pentapetalae</taxon>
        <taxon>rosids</taxon>
        <taxon>fabids</taxon>
        <taxon>Cucurbitales</taxon>
        <taxon>Cucurbitaceae</taxon>
        <taxon>Benincaseae</taxon>
        <taxon>Cucumis</taxon>
    </lineage>
</organism>
<protein>
    <recommendedName>
        <fullName evidence="2">Retrotransposon protein</fullName>
    </recommendedName>
</protein>
<proteinExistence type="predicted"/>
<dbReference type="PANTHER" id="PTHR46250:SF18">
    <property type="entry name" value="MYB_SANT-LIKE DOMAIN-CONTAINING PROTEIN"/>
    <property type="match status" value="1"/>
</dbReference>
<reference evidence="1" key="1">
    <citation type="submission" date="2023-03" db="UniProtKB">
        <authorList>
            <consortium name="EnsemblPlants"/>
        </authorList>
    </citation>
    <scope>IDENTIFICATION</scope>
</reference>
<dbReference type="AlphaFoldDB" id="A0A9I9ELW3"/>
<dbReference type="EnsemblPlants" id="MELO3C035660.2.1">
    <property type="protein sequence ID" value="MELO3C035660.2.1"/>
    <property type="gene ID" value="MELO3C035660.2"/>
</dbReference>
<name>A0A9I9ELW3_CUCME</name>
<sequence length="89" mass="10192">MTTYKVPSCNVHASTIDSRIKLLKRMFHALIEMCGPTYSGFGWNDEEKCIIVEKEVFDDWVQSHPTAKGLLNRSFPHYDKLCTSLAKIV</sequence>
<dbReference type="Gramene" id="MELO3C035660.2.1">
    <property type="protein sequence ID" value="MELO3C035660.2.1"/>
    <property type="gene ID" value="MELO3C035660.2"/>
</dbReference>
<evidence type="ECO:0000313" key="1">
    <source>
        <dbReference type="EnsemblPlants" id="MELO3C035660.2.1"/>
    </source>
</evidence>
<accession>A0A9I9ELW3</accession>
<dbReference type="PANTHER" id="PTHR46250">
    <property type="entry name" value="MYB/SANT-LIKE DNA-BINDING DOMAIN PROTEIN-RELATED"/>
    <property type="match status" value="1"/>
</dbReference>